<feature type="non-terminal residue" evidence="1">
    <location>
        <position position="1"/>
    </location>
</feature>
<organism evidence="1">
    <name type="scientific">marine sediment metagenome</name>
    <dbReference type="NCBI Taxonomy" id="412755"/>
    <lineage>
        <taxon>unclassified sequences</taxon>
        <taxon>metagenomes</taxon>
        <taxon>ecological metagenomes</taxon>
    </lineage>
</organism>
<dbReference type="EMBL" id="BART01000277">
    <property type="protein sequence ID" value="GAG69507.1"/>
    <property type="molecule type" value="Genomic_DNA"/>
</dbReference>
<proteinExistence type="predicted"/>
<comment type="caution">
    <text evidence="1">The sequence shown here is derived from an EMBL/GenBank/DDBJ whole genome shotgun (WGS) entry which is preliminary data.</text>
</comment>
<name>X1AIK7_9ZZZZ</name>
<gene>
    <name evidence="1" type="ORF">S01H4_01507</name>
</gene>
<evidence type="ECO:0000313" key="1">
    <source>
        <dbReference type="EMBL" id="GAG69507.1"/>
    </source>
</evidence>
<sequence>DAEKDIDLALYYEPDNPEYIFEKAIISFENNNLDYFPNNRKKIEKIIFVL</sequence>
<dbReference type="AlphaFoldDB" id="X1AIK7"/>
<reference evidence="1" key="1">
    <citation type="journal article" date="2014" name="Front. Microbiol.">
        <title>High frequency of phylogenetically diverse reductive dehalogenase-homologous genes in deep subseafloor sedimentary metagenomes.</title>
        <authorList>
            <person name="Kawai M."/>
            <person name="Futagami T."/>
            <person name="Toyoda A."/>
            <person name="Takaki Y."/>
            <person name="Nishi S."/>
            <person name="Hori S."/>
            <person name="Arai W."/>
            <person name="Tsubouchi T."/>
            <person name="Morono Y."/>
            <person name="Uchiyama I."/>
            <person name="Ito T."/>
            <person name="Fujiyama A."/>
            <person name="Inagaki F."/>
            <person name="Takami H."/>
        </authorList>
    </citation>
    <scope>NUCLEOTIDE SEQUENCE</scope>
    <source>
        <strain evidence="1">Expedition CK06-06</strain>
    </source>
</reference>
<protein>
    <submittedName>
        <fullName evidence="1">Uncharacterized protein</fullName>
    </submittedName>
</protein>
<accession>X1AIK7</accession>